<protein>
    <submittedName>
        <fullName evidence="1">Uncharacterized protein</fullName>
    </submittedName>
</protein>
<gene>
    <name evidence="1" type="ORF">NLG97_g1521</name>
</gene>
<comment type="caution">
    <text evidence="1">The sequence shown here is derived from an EMBL/GenBank/DDBJ whole genome shotgun (WGS) entry which is preliminary data.</text>
</comment>
<name>A0ACC1R589_9HYPO</name>
<accession>A0ACC1R589</accession>
<keyword evidence="2" id="KW-1185">Reference proteome</keyword>
<proteinExistence type="predicted"/>
<sequence length="396" mass="43480">MSRRSPRLAGFALSKPILNEQPQRSYLPPEIWLLICDHLSKRGVFNLSRTEKAKYRLLQTSILRHNVKEKGTSCLPYFASRGDLEKIRLLKSYPGVQADARNHDGDTALLCAIDEGFEAVSMALLEIPGEHVNMRSARRGWRPLTLAITKKQEVVVRKLLECDNINANGVRCTDYGTPLFSAVRSHQSQIVRLLLAVPGIDVAVTDGHGQTALHLAAIYRDRSIVQILLEDGRVPRLATDGYGRSALDYAFLSGNSDVIEAMYTHGLRLDSRHIELANLADAAFEAASGDDARKNSSLCECAAARGHLGLFSQLLPSACDTTREKSLLLAASSGRTKMVEFALEYMSPLFYDHEGNTPASRAIARGKPAYVFASSLGHLIVDQAPRTAESAKLPTL</sequence>
<dbReference type="EMBL" id="JANAKD010000080">
    <property type="protein sequence ID" value="KAJ3497931.1"/>
    <property type="molecule type" value="Genomic_DNA"/>
</dbReference>
<organism evidence="1 2">
    <name type="scientific">Lecanicillium saksenae</name>
    <dbReference type="NCBI Taxonomy" id="468837"/>
    <lineage>
        <taxon>Eukaryota</taxon>
        <taxon>Fungi</taxon>
        <taxon>Dikarya</taxon>
        <taxon>Ascomycota</taxon>
        <taxon>Pezizomycotina</taxon>
        <taxon>Sordariomycetes</taxon>
        <taxon>Hypocreomycetidae</taxon>
        <taxon>Hypocreales</taxon>
        <taxon>Cordycipitaceae</taxon>
        <taxon>Lecanicillium</taxon>
    </lineage>
</organism>
<evidence type="ECO:0000313" key="1">
    <source>
        <dbReference type="EMBL" id="KAJ3497931.1"/>
    </source>
</evidence>
<evidence type="ECO:0000313" key="2">
    <source>
        <dbReference type="Proteomes" id="UP001148737"/>
    </source>
</evidence>
<reference evidence="1" key="1">
    <citation type="submission" date="2022-07" db="EMBL/GenBank/DDBJ databases">
        <title>Genome Sequence of Lecanicillium saksenae.</title>
        <authorList>
            <person name="Buettner E."/>
        </authorList>
    </citation>
    <scope>NUCLEOTIDE SEQUENCE</scope>
    <source>
        <strain evidence="1">VT-O1</strain>
    </source>
</reference>
<dbReference type="Proteomes" id="UP001148737">
    <property type="component" value="Unassembled WGS sequence"/>
</dbReference>